<comment type="pathway">
    <text evidence="2">Lipid metabolism.</text>
</comment>
<feature type="domain" description="O-acyltransferase WSD1-like N-terminal" evidence="8">
    <location>
        <begin position="91"/>
        <end position="219"/>
    </location>
</feature>
<keyword evidence="7" id="KW-1133">Transmembrane helix</keyword>
<organism evidence="9 10">
    <name type="scientific">Centaurea solstitialis</name>
    <name type="common">yellow star-thistle</name>
    <dbReference type="NCBI Taxonomy" id="347529"/>
    <lineage>
        <taxon>Eukaryota</taxon>
        <taxon>Viridiplantae</taxon>
        <taxon>Streptophyta</taxon>
        <taxon>Embryophyta</taxon>
        <taxon>Tracheophyta</taxon>
        <taxon>Spermatophyta</taxon>
        <taxon>Magnoliopsida</taxon>
        <taxon>eudicotyledons</taxon>
        <taxon>Gunneridae</taxon>
        <taxon>Pentapetalae</taxon>
        <taxon>asterids</taxon>
        <taxon>campanulids</taxon>
        <taxon>Asterales</taxon>
        <taxon>Asteraceae</taxon>
        <taxon>Carduoideae</taxon>
        <taxon>Cardueae</taxon>
        <taxon>Centaureinae</taxon>
        <taxon>Centaurea</taxon>
    </lineage>
</organism>
<evidence type="ECO:0000256" key="2">
    <source>
        <dbReference type="ARBA" id="ARBA00005189"/>
    </source>
</evidence>
<gene>
    <name evidence="9" type="ORF">OSB04_031869</name>
</gene>
<sequence>MESLTKELRGRRTSLKPIQITNIDPETTILNHIDDNNINQKDVGIGNVFMLANGEEEPLSPTSQLLHEPTFNLYVIAAMGIKNSINPSIFYEKLPHTLLKHHRFSSLQVVDDKNGRPMKWVPTTVNLNDHIIIPTIPQTLHSPDKFLEDYVFNLSKTTINSSKPMWDLHLLNLKTSTAEAVVIFRIHHSLGDGVSLMSLLLACTRQISNPDAVPTIPTSKNSGWFSYYGSSRWFMTVCMVFWLVWNTLVDVAYFMATTVFLKDTETPLKAPAGAEVNPRRVLHRTVFL</sequence>
<evidence type="ECO:0000256" key="4">
    <source>
        <dbReference type="ARBA" id="ARBA00022679"/>
    </source>
</evidence>
<dbReference type="Proteomes" id="UP001172457">
    <property type="component" value="Chromosome 8"/>
</dbReference>
<keyword evidence="10" id="KW-1185">Reference proteome</keyword>
<keyword evidence="7" id="KW-0472">Membrane</keyword>
<evidence type="ECO:0000259" key="8">
    <source>
        <dbReference type="Pfam" id="PF03007"/>
    </source>
</evidence>
<comment type="catalytic activity">
    <reaction evidence="6">
        <text>an acyl-CoA + a 1,2-diacyl-sn-glycerol = a triacyl-sn-glycerol + CoA</text>
        <dbReference type="Rhea" id="RHEA:10868"/>
        <dbReference type="ChEBI" id="CHEBI:17815"/>
        <dbReference type="ChEBI" id="CHEBI:57287"/>
        <dbReference type="ChEBI" id="CHEBI:58342"/>
        <dbReference type="ChEBI" id="CHEBI:64615"/>
        <dbReference type="EC" id="2.3.1.20"/>
    </reaction>
</comment>
<evidence type="ECO:0000256" key="6">
    <source>
        <dbReference type="ARBA" id="ARBA00048109"/>
    </source>
</evidence>
<dbReference type="SUPFAM" id="SSF52777">
    <property type="entry name" value="CoA-dependent acyltransferases"/>
    <property type="match status" value="1"/>
</dbReference>
<evidence type="ECO:0000256" key="5">
    <source>
        <dbReference type="ARBA" id="ARBA00023315"/>
    </source>
</evidence>
<evidence type="ECO:0000256" key="3">
    <source>
        <dbReference type="ARBA" id="ARBA00013244"/>
    </source>
</evidence>
<proteinExistence type="predicted"/>
<comment type="pathway">
    <text evidence="1">Glycerolipid metabolism; triacylglycerol biosynthesis.</text>
</comment>
<dbReference type="InterPro" id="IPR004255">
    <property type="entry name" value="O-acyltransferase_WSD1_N"/>
</dbReference>
<dbReference type="EMBL" id="JARYMX010000008">
    <property type="protein sequence ID" value="KAJ9539136.1"/>
    <property type="molecule type" value="Genomic_DNA"/>
</dbReference>
<feature type="transmembrane region" description="Helical" evidence="7">
    <location>
        <begin position="233"/>
        <end position="256"/>
    </location>
</feature>
<dbReference type="GO" id="GO:0005886">
    <property type="term" value="C:plasma membrane"/>
    <property type="evidence" value="ECO:0007669"/>
    <property type="project" value="TreeGrafter"/>
</dbReference>
<dbReference type="AlphaFoldDB" id="A0AA38W8I6"/>
<protein>
    <recommendedName>
        <fullName evidence="3">diacylglycerol O-acyltransferase</fullName>
        <ecNumber evidence="3">2.3.1.20</ecNumber>
    </recommendedName>
</protein>
<evidence type="ECO:0000256" key="1">
    <source>
        <dbReference type="ARBA" id="ARBA00004771"/>
    </source>
</evidence>
<dbReference type="Pfam" id="PF03007">
    <property type="entry name" value="WS_DGAT_cat"/>
    <property type="match status" value="1"/>
</dbReference>
<name>A0AA38W8I6_9ASTR</name>
<evidence type="ECO:0000256" key="7">
    <source>
        <dbReference type="SAM" id="Phobius"/>
    </source>
</evidence>
<evidence type="ECO:0000313" key="10">
    <source>
        <dbReference type="Proteomes" id="UP001172457"/>
    </source>
</evidence>
<dbReference type="GO" id="GO:0019432">
    <property type="term" value="P:triglyceride biosynthetic process"/>
    <property type="evidence" value="ECO:0007669"/>
    <property type="project" value="TreeGrafter"/>
</dbReference>
<comment type="caution">
    <text evidence="9">The sequence shown here is derived from an EMBL/GenBank/DDBJ whole genome shotgun (WGS) entry which is preliminary data.</text>
</comment>
<accession>A0AA38W8I6</accession>
<keyword evidence="4" id="KW-0808">Transferase</keyword>
<keyword evidence="7" id="KW-0812">Transmembrane</keyword>
<dbReference type="PANTHER" id="PTHR31650:SF74">
    <property type="entry name" value="O-ACYLTRANSFERASE WSD1-LIKE"/>
    <property type="match status" value="1"/>
</dbReference>
<keyword evidence="5" id="KW-0012">Acyltransferase</keyword>
<dbReference type="GO" id="GO:0004144">
    <property type="term" value="F:diacylglycerol O-acyltransferase activity"/>
    <property type="evidence" value="ECO:0007669"/>
    <property type="project" value="UniProtKB-EC"/>
</dbReference>
<dbReference type="PANTHER" id="PTHR31650">
    <property type="entry name" value="O-ACYLTRANSFERASE (WSD1-LIKE) FAMILY PROTEIN"/>
    <property type="match status" value="1"/>
</dbReference>
<dbReference type="EC" id="2.3.1.20" evidence="3"/>
<evidence type="ECO:0000313" key="9">
    <source>
        <dbReference type="EMBL" id="KAJ9539136.1"/>
    </source>
</evidence>
<reference evidence="9" key="1">
    <citation type="submission" date="2023-03" db="EMBL/GenBank/DDBJ databases">
        <title>Chromosome-scale reference genome and RAD-based genetic map of yellow starthistle (Centaurea solstitialis) reveal putative structural variation and QTLs associated with invader traits.</title>
        <authorList>
            <person name="Reatini B."/>
            <person name="Cang F.A."/>
            <person name="Jiang Q."/>
            <person name="Mckibben M.T.W."/>
            <person name="Barker M.S."/>
            <person name="Rieseberg L.H."/>
            <person name="Dlugosch K.M."/>
        </authorList>
    </citation>
    <scope>NUCLEOTIDE SEQUENCE</scope>
    <source>
        <strain evidence="9">CAN-66</strain>
        <tissue evidence="9">Leaf</tissue>
    </source>
</reference>
<dbReference type="InterPro" id="IPR045034">
    <property type="entry name" value="O-acyltransferase_WSD1-like"/>
</dbReference>